<dbReference type="InterPro" id="IPR027065">
    <property type="entry name" value="Lon_Prtase"/>
</dbReference>
<dbReference type="AlphaFoldDB" id="A0A0F9P3P9"/>
<dbReference type="PANTHER" id="PTHR10046">
    <property type="entry name" value="ATP DEPENDENT LON PROTEASE FAMILY MEMBER"/>
    <property type="match status" value="1"/>
</dbReference>
<dbReference type="PRINTS" id="PR00830">
    <property type="entry name" value="ENDOLAPTASE"/>
</dbReference>
<name>A0A0F9P3P9_9ZZZZ</name>
<accession>A0A0F9P3P9</accession>
<protein>
    <recommendedName>
        <fullName evidence="1">Lon proteolytic domain-containing protein</fullName>
    </recommendedName>
</protein>
<organism evidence="2">
    <name type="scientific">marine sediment metagenome</name>
    <dbReference type="NCBI Taxonomy" id="412755"/>
    <lineage>
        <taxon>unclassified sequences</taxon>
        <taxon>metagenomes</taxon>
        <taxon>ecological metagenomes</taxon>
    </lineage>
</organism>
<dbReference type="Pfam" id="PF05362">
    <property type="entry name" value="Lon_C"/>
    <property type="match status" value="1"/>
</dbReference>
<gene>
    <name evidence="2" type="ORF">LCGC14_0950090</name>
</gene>
<reference evidence="2" key="1">
    <citation type="journal article" date="2015" name="Nature">
        <title>Complex archaea that bridge the gap between prokaryotes and eukaryotes.</title>
        <authorList>
            <person name="Spang A."/>
            <person name="Saw J.H."/>
            <person name="Jorgensen S.L."/>
            <person name="Zaremba-Niedzwiedzka K."/>
            <person name="Martijn J."/>
            <person name="Lind A.E."/>
            <person name="van Eijk R."/>
            <person name="Schleper C."/>
            <person name="Guy L."/>
            <person name="Ettema T.J."/>
        </authorList>
    </citation>
    <scope>NUCLEOTIDE SEQUENCE</scope>
</reference>
<dbReference type="InterPro" id="IPR014721">
    <property type="entry name" value="Ribsml_uS5_D2-typ_fold_subgr"/>
</dbReference>
<evidence type="ECO:0000259" key="1">
    <source>
        <dbReference type="PROSITE" id="PS51786"/>
    </source>
</evidence>
<dbReference type="Gene3D" id="1.10.8.60">
    <property type="match status" value="1"/>
</dbReference>
<dbReference type="InterPro" id="IPR046843">
    <property type="entry name" value="LonB_AAA-LID"/>
</dbReference>
<evidence type="ECO:0000313" key="2">
    <source>
        <dbReference type="EMBL" id="KKN18997.1"/>
    </source>
</evidence>
<dbReference type="EMBL" id="LAZR01003376">
    <property type="protein sequence ID" value="KKN18997.1"/>
    <property type="molecule type" value="Genomic_DNA"/>
</dbReference>
<dbReference type="GO" id="GO:0004252">
    <property type="term" value="F:serine-type endopeptidase activity"/>
    <property type="evidence" value="ECO:0007669"/>
    <property type="project" value="InterPro"/>
</dbReference>
<dbReference type="InterPro" id="IPR020568">
    <property type="entry name" value="Ribosomal_Su5_D2-typ_SF"/>
</dbReference>
<dbReference type="Gene3D" id="3.30.230.10">
    <property type="match status" value="1"/>
</dbReference>
<dbReference type="GO" id="GO:0004176">
    <property type="term" value="F:ATP-dependent peptidase activity"/>
    <property type="evidence" value="ECO:0007669"/>
    <property type="project" value="InterPro"/>
</dbReference>
<dbReference type="SUPFAM" id="SSF54211">
    <property type="entry name" value="Ribosomal protein S5 domain 2-like"/>
    <property type="match status" value="1"/>
</dbReference>
<dbReference type="InterPro" id="IPR008269">
    <property type="entry name" value="Lon_proteolytic"/>
</dbReference>
<comment type="caution">
    <text evidence="2">The sequence shown here is derived from an EMBL/GenBank/DDBJ whole genome shotgun (WGS) entry which is preliminary data.</text>
</comment>
<dbReference type="GO" id="GO:0005524">
    <property type="term" value="F:ATP binding"/>
    <property type="evidence" value="ECO:0007669"/>
    <property type="project" value="InterPro"/>
</dbReference>
<dbReference type="PROSITE" id="PS51786">
    <property type="entry name" value="LON_PROTEOLYTIC"/>
    <property type="match status" value="1"/>
</dbReference>
<proteinExistence type="predicted"/>
<feature type="domain" description="Lon proteolytic" evidence="1">
    <location>
        <begin position="110"/>
        <end position="305"/>
    </location>
</feature>
<dbReference type="GO" id="GO:0006508">
    <property type="term" value="P:proteolysis"/>
    <property type="evidence" value="ECO:0007669"/>
    <property type="project" value="InterPro"/>
</dbReference>
<sequence>MDENHLLYARLIASTVQKEGLLHLDKDAVAKVIEHAARTIEENSKMSLHLGSMTDLLRESTYWARKQQVSIIGREHVTQALKSREQRVDRIRGQLIDHIGRNITRIRVTGAYVGEVNALSVLGIGEYSFGQPSRLTANCRFGDGDIIDIEREVELGGDIHSKGVLIMSGYLGSTYAKDQPLSMSASLVFEQSYGEVDGDSATAAELCALLSAIAEVPLKQSLAITGSMNQHGEVQAIGGINEKIEGFFDVCIKLGLTGEQGVIMPLSNVQHLMLRQDVIDAVAENKFQIHAIDSIDQALALLSGIEVGQLNEQGQYPEGSFNAAVAKRLQRWIDVHKHEKESAEED</sequence>
<dbReference type="Pfam" id="PF20436">
    <property type="entry name" value="LonB_AAA-LID"/>
    <property type="match status" value="1"/>
</dbReference>
<dbReference type="GO" id="GO:0030163">
    <property type="term" value="P:protein catabolic process"/>
    <property type="evidence" value="ECO:0007669"/>
    <property type="project" value="InterPro"/>
</dbReference>